<feature type="transmembrane region" description="Helical" evidence="2">
    <location>
        <begin position="54"/>
        <end position="74"/>
    </location>
</feature>
<evidence type="ECO:0000256" key="1">
    <source>
        <dbReference type="SAM" id="MobiDB-lite"/>
    </source>
</evidence>
<dbReference type="GO" id="GO:0008514">
    <property type="term" value="F:organic anion transmembrane transporter activity"/>
    <property type="evidence" value="ECO:0007669"/>
    <property type="project" value="InterPro"/>
</dbReference>
<dbReference type="PANTHER" id="PTHR40033:SF1">
    <property type="entry name" value="CITRATE-SODIUM SYMPORTER"/>
    <property type="match status" value="1"/>
</dbReference>
<feature type="transmembrane region" description="Helical" evidence="2">
    <location>
        <begin position="449"/>
        <end position="469"/>
    </location>
</feature>
<name>A0A4U1I7P1_9BURK</name>
<feature type="transmembrane region" description="Helical" evidence="2">
    <location>
        <begin position="204"/>
        <end position="227"/>
    </location>
</feature>
<feature type="transmembrane region" description="Helical" evidence="2">
    <location>
        <begin position="109"/>
        <end position="126"/>
    </location>
</feature>
<organism evidence="3 4">
    <name type="scientific">Trinickia terrae</name>
    <dbReference type="NCBI Taxonomy" id="2571161"/>
    <lineage>
        <taxon>Bacteria</taxon>
        <taxon>Pseudomonadati</taxon>
        <taxon>Pseudomonadota</taxon>
        <taxon>Betaproteobacteria</taxon>
        <taxon>Burkholderiales</taxon>
        <taxon>Burkholderiaceae</taxon>
        <taxon>Trinickia</taxon>
    </lineage>
</organism>
<dbReference type="PANTHER" id="PTHR40033">
    <property type="entry name" value="NA(+)-MALATE SYMPORTER"/>
    <property type="match status" value="1"/>
</dbReference>
<dbReference type="PIRSF" id="PIRSF005348">
    <property type="entry name" value="YxkH"/>
    <property type="match status" value="1"/>
</dbReference>
<dbReference type="EMBL" id="SWJE01000005">
    <property type="protein sequence ID" value="TKC89347.1"/>
    <property type="molecule type" value="Genomic_DNA"/>
</dbReference>
<feature type="compositionally biased region" description="Basic and acidic residues" evidence="1">
    <location>
        <begin position="1"/>
        <end position="18"/>
    </location>
</feature>
<dbReference type="Proteomes" id="UP000305539">
    <property type="component" value="Unassembled WGS sequence"/>
</dbReference>
<feature type="transmembrane region" description="Helical" evidence="2">
    <location>
        <begin position="320"/>
        <end position="339"/>
    </location>
</feature>
<keyword evidence="4" id="KW-1185">Reference proteome</keyword>
<evidence type="ECO:0000256" key="2">
    <source>
        <dbReference type="SAM" id="Phobius"/>
    </source>
</evidence>
<keyword evidence="2" id="KW-0472">Membrane</keyword>
<comment type="caution">
    <text evidence="3">The sequence shown here is derived from an EMBL/GenBank/DDBJ whole genome shotgun (WGS) entry which is preliminary data.</text>
</comment>
<accession>A0A4U1I7P1</accession>
<sequence length="470" mass="49888">MNDSRRATPLNGDRRPDVHSTSSTTPPPAQPAQPLTAQTKFWPEGWWRLMEYRIGIIPLPVYVILLALIAGFAVSGKVPGEISMAIAVLAFFGFTCAELGKRLPIVRHIGAAAIFATFIPSALNYYHLLPKPILSLTTEFTKQTNFLYLFIASIIVGSILGMDRRVLIRGFIKIFVPLAAGTIAAMIVGTLVGTALGLGMGHTFLYVVVPIMAGGVGEGAIPLSVGYSEILHLPQGEMFAQVLPPVMLGSLTAIVLSGALDMLGKRLPHLTGKGRLQVGEADELDTVSEEITGHVDVTHIAAAGITAITLYLLGLMCRNLFGLPAPVAMLFIAVLVKLARAVSPPLQEGAFVVYKFFSTAVTYPLLFAIGVAMTPWDKLVASFTFANVITIVVTVATLMGTGFIVGRLLKMYPIDTAIVNACHSGQGGTGDVAILTAANRMQLMPFAQIATRIGGAIVVTLTLIGLAHFG</sequence>
<feature type="transmembrane region" description="Helical" evidence="2">
    <location>
        <begin position="146"/>
        <end position="162"/>
    </location>
</feature>
<protein>
    <submittedName>
        <fullName evidence="3">2-hydroxycarboxylate transporter family protein</fullName>
    </submittedName>
</protein>
<feature type="transmembrane region" description="Helical" evidence="2">
    <location>
        <begin position="351"/>
        <end position="373"/>
    </location>
</feature>
<feature type="region of interest" description="Disordered" evidence="1">
    <location>
        <begin position="1"/>
        <end position="34"/>
    </location>
</feature>
<proteinExistence type="predicted"/>
<feature type="transmembrane region" description="Helical" evidence="2">
    <location>
        <begin position="174"/>
        <end position="198"/>
    </location>
</feature>
<feature type="transmembrane region" description="Helical" evidence="2">
    <location>
        <begin position="379"/>
        <end position="405"/>
    </location>
</feature>
<keyword evidence="2" id="KW-1133">Transmembrane helix</keyword>
<dbReference type="GO" id="GO:0016020">
    <property type="term" value="C:membrane"/>
    <property type="evidence" value="ECO:0007669"/>
    <property type="project" value="InterPro"/>
</dbReference>
<dbReference type="AlphaFoldDB" id="A0A4U1I7P1"/>
<evidence type="ECO:0000313" key="4">
    <source>
        <dbReference type="Proteomes" id="UP000305539"/>
    </source>
</evidence>
<feature type="transmembrane region" description="Helical" evidence="2">
    <location>
        <begin position="80"/>
        <end position="97"/>
    </location>
</feature>
<dbReference type="InterPro" id="IPR004679">
    <property type="entry name" value="2-OHcarboxylate_transport"/>
</dbReference>
<dbReference type="Pfam" id="PF03390">
    <property type="entry name" value="2HCT"/>
    <property type="match status" value="1"/>
</dbReference>
<keyword evidence="2" id="KW-0812">Transmembrane</keyword>
<gene>
    <name evidence="3" type="ORF">FAZ69_10375</name>
</gene>
<feature type="transmembrane region" description="Helical" evidence="2">
    <location>
        <begin position="239"/>
        <end position="260"/>
    </location>
</feature>
<dbReference type="OrthoDB" id="8584824at2"/>
<evidence type="ECO:0000313" key="3">
    <source>
        <dbReference type="EMBL" id="TKC89347.1"/>
    </source>
</evidence>
<reference evidence="3 4" key="1">
    <citation type="submission" date="2019-04" db="EMBL/GenBank/DDBJ databases">
        <title>Trinickia sp. 7GSK02, isolated from subtropical forest soil.</title>
        <authorList>
            <person name="Gao Z.-H."/>
            <person name="Qiu L.-H."/>
        </authorList>
    </citation>
    <scope>NUCLEOTIDE SEQUENCE [LARGE SCALE GENOMIC DNA]</scope>
    <source>
        <strain evidence="3 4">7GSK02</strain>
    </source>
</reference>